<comment type="caution">
    <text evidence="2">The sequence shown here is derived from an EMBL/GenBank/DDBJ whole genome shotgun (WGS) entry which is preliminary data.</text>
</comment>
<dbReference type="OrthoDB" id="8780294at2"/>
<organism evidence="2 3">
    <name type="scientific">Noviherbaspirillum autotrophicum</name>
    <dbReference type="NCBI Taxonomy" id="709839"/>
    <lineage>
        <taxon>Bacteria</taxon>
        <taxon>Pseudomonadati</taxon>
        <taxon>Pseudomonadota</taxon>
        <taxon>Betaproteobacteria</taxon>
        <taxon>Burkholderiales</taxon>
        <taxon>Oxalobacteraceae</taxon>
        <taxon>Noviherbaspirillum</taxon>
    </lineage>
</organism>
<evidence type="ECO:0000256" key="1">
    <source>
        <dbReference type="SAM" id="SignalP"/>
    </source>
</evidence>
<reference evidence="2 3" key="1">
    <citation type="submission" date="2014-12" db="EMBL/GenBank/DDBJ databases">
        <title>Denitrispirillum autotrophicum gen. nov., sp. nov., Denitrifying, Facultatively Autotrophic Bacteria Isolated from Rice Paddy Soil.</title>
        <authorList>
            <person name="Ishii S."/>
            <person name="Ashida N."/>
            <person name="Ohno H."/>
            <person name="Otsuka S."/>
            <person name="Yokota A."/>
            <person name="Senoo K."/>
        </authorList>
    </citation>
    <scope>NUCLEOTIDE SEQUENCE [LARGE SCALE GENOMIC DNA]</scope>
    <source>
        <strain evidence="2 3">TSA66</strain>
    </source>
</reference>
<name>A0A0C1Y781_9BURK</name>
<keyword evidence="3" id="KW-1185">Reference proteome</keyword>
<accession>A0A0C1Y781</accession>
<feature type="chain" id="PRO_5002156175" evidence="1">
    <location>
        <begin position="23"/>
        <end position="200"/>
    </location>
</feature>
<sequence length="200" mass="21379">MTTRLACLLVCCMGTVAAPAQAWQITGLSAVEPVAAERVTPAVANGVLRIDVAPEQTITVAPWPAYLPQRFGPQSVMATRQPHPAGPIDRISLRRGADQPAWLEIGAGAQPSAAVVGPWRLQRSLRGWSVAHGKQRIVLSPSAPASVRVGQARWCVYLLDDAVPRPQPGLAQEQEARAAWAAVRLDAPQKRCFVPPAAPR</sequence>
<protein>
    <submittedName>
        <fullName evidence="2">Uncharacterized protein</fullName>
    </submittedName>
</protein>
<dbReference type="Proteomes" id="UP000031572">
    <property type="component" value="Unassembled WGS sequence"/>
</dbReference>
<dbReference type="AlphaFoldDB" id="A0A0C1Y781"/>
<keyword evidence="1" id="KW-0732">Signal</keyword>
<gene>
    <name evidence="2" type="ORF">TSA66_21175</name>
</gene>
<dbReference type="RefSeq" id="WP_040041400.1">
    <property type="nucleotide sequence ID" value="NZ_JWJG01000028.1"/>
</dbReference>
<evidence type="ECO:0000313" key="3">
    <source>
        <dbReference type="Proteomes" id="UP000031572"/>
    </source>
</evidence>
<dbReference type="EMBL" id="JWJG01000028">
    <property type="protein sequence ID" value="KIF82768.1"/>
    <property type="molecule type" value="Genomic_DNA"/>
</dbReference>
<evidence type="ECO:0000313" key="2">
    <source>
        <dbReference type="EMBL" id="KIF82768.1"/>
    </source>
</evidence>
<proteinExistence type="predicted"/>
<feature type="signal peptide" evidence="1">
    <location>
        <begin position="1"/>
        <end position="22"/>
    </location>
</feature>